<dbReference type="PATRIC" id="fig|754477.3.peg.2037"/>
<evidence type="ECO:0000259" key="10">
    <source>
        <dbReference type="PROSITE" id="PS50112"/>
    </source>
</evidence>
<feature type="transmembrane region" description="Helical" evidence="7">
    <location>
        <begin position="89"/>
        <end position="111"/>
    </location>
</feature>
<dbReference type="InterPro" id="IPR013655">
    <property type="entry name" value="PAS_fold_3"/>
</dbReference>
<accession>I1YJW5</accession>
<dbReference type="SMART" id="SM00387">
    <property type="entry name" value="HATPase_c"/>
    <property type="match status" value="1"/>
</dbReference>
<dbReference type="AlphaFoldDB" id="I1YJW5"/>
<feature type="domain" description="PAS" evidence="10">
    <location>
        <begin position="473"/>
        <end position="549"/>
    </location>
</feature>
<dbReference type="PRINTS" id="PR00344">
    <property type="entry name" value="BCTRLSENSOR"/>
</dbReference>
<dbReference type="NCBIfam" id="TIGR00229">
    <property type="entry name" value="sensory_box"/>
    <property type="match status" value="2"/>
</dbReference>
<dbReference type="EC" id="2.7.13.3" evidence="2"/>
<feature type="domain" description="PAS" evidence="10">
    <location>
        <begin position="235"/>
        <end position="304"/>
    </location>
</feature>
<evidence type="ECO:0000256" key="2">
    <source>
        <dbReference type="ARBA" id="ARBA00012438"/>
    </source>
</evidence>
<dbReference type="PANTHER" id="PTHR43304">
    <property type="entry name" value="PHYTOCHROME-LIKE PROTEIN CPH1"/>
    <property type="match status" value="1"/>
</dbReference>
<dbReference type="InterPro" id="IPR036890">
    <property type="entry name" value="HATPase_C_sf"/>
</dbReference>
<proteinExistence type="predicted"/>
<dbReference type="Gene3D" id="3.40.50.2300">
    <property type="match status" value="1"/>
</dbReference>
<evidence type="ECO:0000259" key="9">
    <source>
        <dbReference type="PROSITE" id="PS50110"/>
    </source>
</evidence>
<keyword evidence="13" id="KW-1185">Reference proteome</keyword>
<dbReference type="SMART" id="SM00388">
    <property type="entry name" value="HisKA"/>
    <property type="match status" value="1"/>
</dbReference>
<dbReference type="STRING" id="754477.Q7C_2069"/>
<dbReference type="Pfam" id="PF02518">
    <property type="entry name" value="HATPase_c"/>
    <property type="match status" value="1"/>
</dbReference>
<dbReference type="SMART" id="SM00086">
    <property type="entry name" value="PAC"/>
    <property type="match status" value="3"/>
</dbReference>
<dbReference type="InterPro" id="IPR003661">
    <property type="entry name" value="HisK_dim/P_dom"/>
</dbReference>
<evidence type="ECO:0000256" key="1">
    <source>
        <dbReference type="ARBA" id="ARBA00000085"/>
    </source>
</evidence>
<protein>
    <recommendedName>
        <fullName evidence="2">histidine kinase</fullName>
        <ecNumber evidence="2">2.7.13.3</ecNumber>
    </recommendedName>
</protein>
<feature type="domain" description="Response regulatory" evidence="9">
    <location>
        <begin position="863"/>
        <end position="979"/>
    </location>
</feature>
<dbReference type="InterPro" id="IPR052162">
    <property type="entry name" value="Sensor_kinase/Photoreceptor"/>
</dbReference>
<feature type="domain" description="PAC" evidence="11">
    <location>
        <begin position="307"/>
        <end position="359"/>
    </location>
</feature>
<dbReference type="eggNOG" id="COG3829">
    <property type="taxonomic scope" value="Bacteria"/>
</dbReference>
<feature type="domain" description="Histidine kinase" evidence="8">
    <location>
        <begin position="617"/>
        <end position="837"/>
    </location>
</feature>
<evidence type="ECO:0000259" key="8">
    <source>
        <dbReference type="PROSITE" id="PS50109"/>
    </source>
</evidence>
<dbReference type="InterPro" id="IPR004358">
    <property type="entry name" value="Sig_transdc_His_kin-like_C"/>
</dbReference>
<evidence type="ECO:0000256" key="6">
    <source>
        <dbReference type="PROSITE-ProRule" id="PRU00169"/>
    </source>
</evidence>
<dbReference type="InterPro" id="IPR000014">
    <property type="entry name" value="PAS"/>
</dbReference>
<dbReference type="InterPro" id="IPR001789">
    <property type="entry name" value="Sig_transdc_resp-reg_receiver"/>
</dbReference>
<dbReference type="CDD" id="cd00082">
    <property type="entry name" value="HisKA"/>
    <property type="match status" value="1"/>
</dbReference>
<dbReference type="InterPro" id="IPR011006">
    <property type="entry name" value="CheY-like_superfamily"/>
</dbReference>
<gene>
    <name evidence="12" type="ordered locus">Q7C_2069</name>
</gene>
<sequence length="985" mass="110589">MQSMNRYLQQRWPSQVLSLTLLVGILLTDSLTQADFGHGLLYCPVLLLAALSQSKRFLMGVFWGSFALIWLGLFLTIHFNADAFSAILILNRLLACLVLIILYILCLRNLYRQQQHSAAQQQLQLTADLVRVGGWQLRDQTVTLSPAAKEILSVSTSQLSLSAFAGLFLESDAKQLCQHIQQQSLPMAQSVRQHRSNGGIKWLRIVASAEAHRHVTGVIQDIHASQLQEARSQEEERRLRFIADSMQMFIWSAWPDGRLDYVSRYTVDYTGEDESEILPNWLSFLHPDDQEPTRLRWQQSIQTGEPYTMEFRIRRHDGEYNWFLTKAMPARDEMGEIFKWYGSGIDIGESKQLQQHSETLSRQLQSTLSSITDAFFTLDKAMCFSYANQQACSLLGKTQSTLLNRCHINQTSLDDDGAFSIQLERGLLSRKMMTFEFWYAERHSWLDVRVYPAEAGLTVYLRDITRQRSAQEELKLLRSAVSQLNDIVIITDAAPIDEPGPRIVFVNDAFERLTGYRRDEVIGKSPRFLQGPKTQRGELDKIRRALLTKQPVRTKLTNYHKSGHEIEMELSIVPITIDAGRISHIVSVQREISGELNLQKQLQLAQRMEAVGQLTGGIAHDFNNLLTVISGNNALLAESIQQPNLLALTKLIGDAAERGARLTGNLLAFARRQPLLPTQVDINELIEKMHELLLSSLGQHISLKLDLTADLWPVSLDPVQMESCLLNLIINSRDAMPEGGHITIQSQNCNADEQADDTELRGQEWVVISVLDSGGGISAEIIDKIFEPFFTTKAKGKGSGLGLSMIFGFIKQSGGHIRVQSEATTGTCFRLYLPPSDEASDDEDQQAITDEALLDKISTADKTILVVDDDDLVRQYAVSQLHAAGYRVLSTNSAEKALTWLQSTQAIDLLFTDVLMPDSFSGTLLAQKVQQCRPNLPVLFTSGFTENALDEVSAPLLQQHLLRKPYDRATLLQRIAQLLADSEGT</sequence>
<reference evidence="12 13" key="1">
    <citation type="journal article" date="2012" name="J. Bacteriol.">
        <title>Complete genome sequences of Methylophaga sp. strain JAM1 and Methylophaga sp. strain JAM7.</title>
        <authorList>
            <person name="Villeneuve C."/>
            <person name="Martineau C."/>
            <person name="Mauffrey F."/>
            <person name="Villemur R."/>
        </authorList>
    </citation>
    <scope>NUCLEOTIDE SEQUENCE [LARGE SCALE GENOMIC DNA]</scope>
    <source>
        <strain evidence="12 13">JAM7</strain>
    </source>
</reference>
<feature type="domain" description="PAS" evidence="10">
    <location>
        <begin position="360"/>
        <end position="405"/>
    </location>
</feature>
<dbReference type="FunFam" id="3.30.450.20:FF:000099">
    <property type="entry name" value="Sensory box sensor histidine kinase"/>
    <property type="match status" value="1"/>
</dbReference>
<comment type="catalytic activity">
    <reaction evidence="1">
        <text>ATP + protein L-histidine = ADP + protein N-phospho-L-histidine.</text>
        <dbReference type="EC" id="2.7.13.3"/>
    </reaction>
</comment>
<dbReference type="InterPro" id="IPR000700">
    <property type="entry name" value="PAS-assoc_C"/>
</dbReference>
<dbReference type="InterPro" id="IPR036097">
    <property type="entry name" value="HisK_dim/P_sf"/>
</dbReference>
<dbReference type="GO" id="GO:0000155">
    <property type="term" value="F:phosphorelay sensor kinase activity"/>
    <property type="evidence" value="ECO:0007669"/>
    <property type="project" value="InterPro"/>
</dbReference>
<dbReference type="SUPFAM" id="SSF52172">
    <property type="entry name" value="CheY-like"/>
    <property type="match status" value="1"/>
</dbReference>
<dbReference type="Proteomes" id="UP000009145">
    <property type="component" value="Chromosome"/>
</dbReference>
<dbReference type="Pfam" id="PF00512">
    <property type="entry name" value="HisKA"/>
    <property type="match status" value="1"/>
</dbReference>
<dbReference type="PANTHER" id="PTHR43304:SF1">
    <property type="entry name" value="PAC DOMAIN-CONTAINING PROTEIN"/>
    <property type="match status" value="1"/>
</dbReference>
<keyword evidence="3 6" id="KW-0597">Phosphoprotein</keyword>
<dbReference type="HOGENOM" id="CLU_000445_114_51_6"/>
<dbReference type="Gene3D" id="3.30.450.20">
    <property type="entry name" value="PAS domain"/>
    <property type="match status" value="3"/>
</dbReference>
<organism evidence="12 13">
    <name type="scientific">Methylophaga frappieri (strain ATCC BAA-2434 / DSM 25690 / JAM7)</name>
    <dbReference type="NCBI Taxonomy" id="754477"/>
    <lineage>
        <taxon>Bacteria</taxon>
        <taxon>Pseudomonadati</taxon>
        <taxon>Pseudomonadota</taxon>
        <taxon>Gammaproteobacteria</taxon>
        <taxon>Thiotrichales</taxon>
        <taxon>Piscirickettsiaceae</taxon>
        <taxon>Methylophaga</taxon>
    </lineage>
</organism>
<name>I1YJW5_METFJ</name>
<dbReference type="PROSITE" id="PS50109">
    <property type="entry name" value="HIS_KIN"/>
    <property type="match status" value="1"/>
</dbReference>
<dbReference type="InterPro" id="IPR003594">
    <property type="entry name" value="HATPase_dom"/>
</dbReference>
<keyword evidence="5 12" id="KW-0418">Kinase</keyword>
<evidence type="ECO:0000259" key="11">
    <source>
        <dbReference type="PROSITE" id="PS50113"/>
    </source>
</evidence>
<feature type="modified residue" description="4-aspartylphosphate" evidence="6">
    <location>
        <position position="913"/>
    </location>
</feature>
<dbReference type="eggNOG" id="COG4191">
    <property type="taxonomic scope" value="Bacteria"/>
</dbReference>
<evidence type="ECO:0000256" key="7">
    <source>
        <dbReference type="SAM" id="Phobius"/>
    </source>
</evidence>
<keyword evidence="7" id="KW-0472">Membrane</keyword>
<dbReference type="Pfam" id="PF08447">
    <property type="entry name" value="PAS_3"/>
    <property type="match status" value="1"/>
</dbReference>
<dbReference type="Pfam" id="PF00072">
    <property type="entry name" value="Response_reg"/>
    <property type="match status" value="1"/>
</dbReference>
<keyword evidence="7" id="KW-1133">Transmembrane helix</keyword>
<keyword evidence="7" id="KW-0812">Transmembrane</keyword>
<feature type="domain" description="PAC" evidence="11">
    <location>
        <begin position="550"/>
        <end position="604"/>
    </location>
</feature>
<dbReference type="PROSITE" id="PS50113">
    <property type="entry name" value="PAC"/>
    <property type="match status" value="2"/>
</dbReference>
<evidence type="ECO:0000313" key="13">
    <source>
        <dbReference type="Proteomes" id="UP000009145"/>
    </source>
</evidence>
<keyword evidence="4" id="KW-0808">Transferase</keyword>
<evidence type="ECO:0000256" key="5">
    <source>
        <dbReference type="ARBA" id="ARBA00022777"/>
    </source>
</evidence>
<dbReference type="KEGG" id="mec:Q7C_2069"/>
<dbReference type="SUPFAM" id="SSF55785">
    <property type="entry name" value="PYP-like sensor domain (PAS domain)"/>
    <property type="match status" value="3"/>
</dbReference>
<dbReference type="Gene3D" id="3.30.565.10">
    <property type="entry name" value="Histidine kinase-like ATPase, C-terminal domain"/>
    <property type="match status" value="1"/>
</dbReference>
<dbReference type="EMBL" id="CP003380">
    <property type="protein sequence ID" value="AFJ03208.1"/>
    <property type="molecule type" value="Genomic_DNA"/>
</dbReference>
<dbReference type="InterPro" id="IPR001610">
    <property type="entry name" value="PAC"/>
</dbReference>
<dbReference type="InterPro" id="IPR005467">
    <property type="entry name" value="His_kinase_dom"/>
</dbReference>
<evidence type="ECO:0000256" key="3">
    <source>
        <dbReference type="ARBA" id="ARBA00022553"/>
    </source>
</evidence>
<dbReference type="SUPFAM" id="SSF55874">
    <property type="entry name" value="ATPase domain of HSP90 chaperone/DNA topoisomerase II/histidine kinase"/>
    <property type="match status" value="1"/>
</dbReference>
<feature type="transmembrane region" description="Helical" evidence="7">
    <location>
        <begin position="58"/>
        <end position="77"/>
    </location>
</feature>
<dbReference type="InterPro" id="IPR035965">
    <property type="entry name" value="PAS-like_dom_sf"/>
</dbReference>
<dbReference type="CDD" id="cd00130">
    <property type="entry name" value="PAS"/>
    <property type="match status" value="2"/>
</dbReference>
<dbReference type="RefSeq" id="WP_014704627.1">
    <property type="nucleotide sequence ID" value="NC_017856.1"/>
</dbReference>
<dbReference type="SUPFAM" id="SSF47384">
    <property type="entry name" value="Homodimeric domain of signal transducing histidine kinase"/>
    <property type="match status" value="1"/>
</dbReference>
<evidence type="ECO:0000256" key="4">
    <source>
        <dbReference type="ARBA" id="ARBA00022679"/>
    </source>
</evidence>
<dbReference type="Gene3D" id="1.10.287.130">
    <property type="match status" value="1"/>
</dbReference>
<dbReference type="PROSITE" id="PS50112">
    <property type="entry name" value="PAS"/>
    <property type="match status" value="3"/>
</dbReference>
<dbReference type="Pfam" id="PF13426">
    <property type="entry name" value="PAS_9"/>
    <property type="match status" value="1"/>
</dbReference>
<evidence type="ECO:0000313" key="12">
    <source>
        <dbReference type="EMBL" id="AFJ03208.1"/>
    </source>
</evidence>
<dbReference type="SMART" id="SM00448">
    <property type="entry name" value="REC"/>
    <property type="match status" value="1"/>
</dbReference>
<dbReference type="PROSITE" id="PS50110">
    <property type="entry name" value="RESPONSE_REGULATORY"/>
    <property type="match status" value="1"/>
</dbReference>
<dbReference type="SMART" id="SM00091">
    <property type="entry name" value="PAS"/>
    <property type="match status" value="3"/>
</dbReference>